<evidence type="ECO:0000313" key="12">
    <source>
        <dbReference type="Proteomes" id="UP000285712"/>
    </source>
</evidence>
<keyword evidence="9" id="KW-1133">Transmembrane helix</keyword>
<feature type="region of interest" description="Disordered" evidence="8">
    <location>
        <begin position="1"/>
        <end position="30"/>
    </location>
</feature>
<name>A0A3R6X4C7_APHAT</name>
<keyword evidence="6" id="KW-0325">Glycoprotein</keyword>
<dbReference type="Pfam" id="PF08839">
    <property type="entry name" value="CDT1"/>
    <property type="match status" value="1"/>
</dbReference>
<dbReference type="InterPro" id="IPR018202">
    <property type="entry name" value="Ser_caboxypep_ser_AS"/>
</dbReference>
<evidence type="ECO:0000256" key="6">
    <source>
        <dbReference type="ARBA" id="ARBA00023180"/>
    </source>
</evidence>
<comment type="similarity">
    <text evidence="1 7">Belongs to the peptidase S10 family.</text>
</comment>
<dbReference type="EC" id="3.4.16.-" evidence="7"/>
<dbReference type="InterPro" id="IPR014939">
    <property type="entry name" value="CDT1_Gemini-bd-like"/>
</dbReference>
<dbReference type="EMBL" id="QUTG01002017">
    <property type="protein sequence ID" value="RHY97960.1"/>
    <property type="molecule type" value="Genomic_DNA"/>
</dbReference>
<proteinExistence type="inferred from homology"/>
<evidence type="ECO:0000256" key="8">
    <source>
        <dbReference type="SAM" id="MobiDB-lite"/>
    </source>
</evidence>
<evidence type="ECO:0000256" key="3">
    <source>
        <dbReference type="ARBA" id="ARBA00022670"/>
    </source>
</evidence>
<evidence type="ECO:0000256" key="9">
    <source>
        <dbReference type="SAM" id="Phobius"/>
    </source>
</evidence>
<evidence type="ECO:0000256" key="4">
    <source>
        <dbReference type="ARBA" id="ARBA00022729"/>
    </source>
</evidence>
<feature type="transmembrane region" description="Helical" evidence="9">
    <location>
        <begin position="264"/>
        <end position="282"/>
    </location>
</feature>
<keyword evidence="5 7" id="KW-0378">Hydrolase</keyword>
<dbReference type="PANTHER" id="PTHR11802">
    <property type="entry name" value="SERINE PROTEASE FAMILY S10 SERINE CARBOXYPEPTIDASE"/>
    <property type="match status" value="1"/>
</dbReference>
<dbReference type="InterPro" id="IPR036390">
    <property type="entry name" value="WH_DNA-bd_sf"/>
</dbReference>
<keyword evidence="4" id="KW-0732">Signal</keyword>
<evidence type="ECO:0000313" key="11">
    <source>
        <dbReference type="EMBL" id="RHY97960.1"/>
    </source>
</evidence>
<dbReference type="PANTHER" id="PTHR11802:SF113">
    <property type="entry name" value="SERINE CARBOXYPEPTIDASE CTSA-4.1"/>
    <property type="match status" value="1"/>
</dbReference>
<keyword evidence="9" id="KW-0472">Membrane</keyword>
<evidence type="ECO:0000256" key="7">
    <source>
        <dbReference type="RuleBase" id="RU361156"/>
    </source>
</evidence>
<evidence type="ECO:0000256" key="5">
    <source>
        <dbReference type="ARBA" id="ARBA00022801"/>
    </source>
</evidence>
<keyword evidence="9" id="KW-0812">Transmembrane</keyword>
<feature type="compositionally biased region" description="Low complexity" evidence="8">
    <location>
        <begin position="1"/>
        <end position="15"/>
    </location>
</feature>
<accession>A0A3R6X4C7</accession>
<dbReference type="InterPro" id="IPR001563">
    <property type="entry name" value="Peptidase_S10"/>
</dbReference>
<keyword evidence="2 7" id="KW-0121">Carboxypeptidase</keyword>
<dbReference type="Pfam" id="PF00450">
    <property type="entry name" value="Peptidase_S10"/>
    <property type="match status" value="1"/>
</dbReference>
<dbReference type="PRINTS" id="PR00724">
    <property type="entry name" value="CRBOXYPTASEC"/>
</dbReference>
<dbReference type="InterPro" id="IPR033124">
    <property type="entry name" value="Ser_caboxypep_his_AS"/>
</dbReference>
<dbReference type="SUPFAM" id="SSF46785">
    <property type="entry name" value="Winged helix' DNA-binding domain"/>
    <property type="match status" value="1"/>
</dbReference>
<dbReference type="Gene3D" id="3.40.50.1820">
    <property type="entry name" value="alpha/beta hydrolase"/>
    <property type="match status" value="1"/>
</dbReference>
<dbReference type="GO" id="GO:0004185">
    <property type="term" value="F:serine-type carboxypeptidase activity"/>
    <property type="evidence" value="ECO:0007669"/>
    <property type="project" value="UniProtKB-UniRule"/>
</dbReference>
<dbReference type="VEuPathDB" id="FungiDB:H257_07292"/>
<dbReference type="Proteomes" id="UP000285712">
    <property type="component" value="Unassembled WGS sequence"/>
</dbReference>
<sequence>MMLNHRSAAKSAANKRALEEAAAEETVEHTQKKAKVMDASTFAEFDLSEHMPPSGIHVAHLFSSLEFSLTTMTLYHRTASFPLVKAAVESSCKCSFSTSDLARIITIYPEAYECSFTKPTDKLTRPELCLKPTSTSFRTRMTVFCNNLNKLLATLPSVEDALGPTPLAQLRAQERRHAAALTPLEQANYLAKPVPKELQGLPAWLVQKVRTAEWHKTALTQKVDSADRLIATLPTLCDQIQASEKTPLFHVVTKPRKAKASSKLVLYAVGVLGALATVGTILTSHQSSTALVAPVSNLAVVNNSVFCDVTKQQSGYIKLPHKVDDKYFYWFFESRSNPETDPLVLWLTGGPGSSSIFALLTENGPCTIDADLNTVRNPHSWTNHANVIWLDQPTDVGFSVGDDKDDDHNEEDVGRNIYGFLQGFLKKNPKFKSHPFFITGESYGGHYVPSAAHYILNQSPDNDDVHINLKGISVGNGLTDTVTQIPYTADMVDNAYNITLVPPADVPALKEAAKAVGKLVEACQSPVNETQTCLQALEAWDELAIDPLTRDSKRNPYDIREDCTNGCIDRMKYGLVFLNSPAVQAKLHVNKTWASGSPRVYQDFSVDFMKNYVQFVPELLAGGVRVLIYAGDADLMCNWIGNEAWTKKLDWPGKASFNAAQVKPLTVNGKNGGQVRSSRNLSFVRVYNAGHMVPTDQPEVSLALINRFFNHFPLDKEHPSV</sequence>
<dbReference type="PROSITE" id="PS00560">
    <property type="entry name" value="CARBOXYPEPT_SER_HIS"/>
    <property type="match status" value="1"/>
</dbReference>
<dbReference type="Gene3D" id="1.10.287.410">
    <property type="match status" value="1"/>
</dbReference>
<evidence type="ECO:0000259" key="10">
    <source>
        <dbReference type="Pfam" id="PF08839"/>
    </source>
</evidence>
<organism evidence="11 12">
    <name type="scientific">Aphanomyces astaci</name>
    <name type="common">Crayfish plague agent</name>
    <dbReference type="NCBI Taxonomy" id="112090"/>
    <lineage>
        <taxon>Eukaryota</taxon>
        <taxon>Sar</taxon>
        <taxon>Stramenopiles</taxon>
        <taxon>Oomycota</taxon>
        <taxon>Saprolegniomycetes</taxon>
        <taxon>Saprolegniales</taxon>
        <taxon>Verrucalvaceae</taxon>
        <taxon>Aphanomyces</taxon>
    </lineage>
</organism>
<dbReference type="AlphaFoldDB" id="A0A3R6X4C7"/>
<dbReference type="InterPro" id="IPR029058">
    <property type="entry name" value="AB_hydrolase_fold"/>
</dbReference>
<dbReference type="SUPFAM" id="SSF53474">
    <property type="entry name" value="alpha/beta-Hydrolases"/>
    <property type="match status" value="1"/>
</dbReference>
<comment type="caution">
    <text evidence="11">The sequence shown here is derived from an EMBL/GenBank/DDBJ whole genome shotgun (WGS) entry which is preliminary data.</text>
</comment>
<feature type="domain" description="CDT1 Geminin-binding" evidence="10">
    <location>
        <begin position="57"/>
        <end position="120"/>
    </location>
</feature>
<dbReference type="GO" id="GO:0006508">
    <property type="term" value="P:proteolysis"/>
    <property type="evidence" value="ECO:0007669"/>
    <property type="project" value="UniProtKB-KW"/>
</dbReference>
<reference evidence="11 12" key="1">
    <citation type="submission" date="2018-08" db="EMBL/GenBank/DDBJ databases">
        <title>Aphanomyces genome sequencing and annotation.</title>
        <authorList>
            <person name="Minardi D."/>
            <person name="Oidtmann B."/>
            <person name="Van Der Giezen M."/>
            <person name="Studholme D.J."/>
        </authorList>
    </citation>
    <scope>NUCLEOTIDE SEQUENCE [LARGE SCALE GENOMIC DNA]</scope>
    <source>
        <strain evidence="11 12">Sv</strain>
    </source>
</reference>
<evidence type="ECO:0000256" key="2">
    <source>
        <dbReference type="ARBA" id="ARBA00022645"/>
    </source>
</evidence>
<gene>
    <name evidence="11" type="ORF">DYB35_007143</name>
</gene>
<protein>
    <recommendedName>
        <fullName evidence="7">Carboxypeptidase</fullName>
        <ecNumber evidence="7">3.4.16.-</ecNumber>
    </recommendedName>
</protein>
<keyword evidence="3 7" id="KW-0645">Protease</keyword>
<evidence type="ECO:0000256" key="1">
    <source>
        <dbReference type="ARBA" id="ARBA00009431"/>
    </source>
</evidence>
<dbReference type="PROSITE" id="PS00131">
    <property type="entry name" value="CARBOXYPEPT_SER_SER"/>
    <property type="match status" value="1"/>
</dbReference>